<dbReference type="EMBL" id="CM000880">
    <property type="protein sequence ID" value="PNT77293.1"/>
    <property type="molecule type" value="Genomic_DNA"/>
</dbReference>
<evidence type="ECO:0000313" key="3">
    <source>
        <dbReference type="EnsemblPlants" id="PNT77293"/>
    </source>
</evidence>
<dbReference type="Proteomes" id="UP000008810">
    <property type="component" value="Chromosome 1"/>
</dbReference>
<proteinExistence type="predicted"/>
<dbReference type="Gramene" id="PNT77293">
    <property type="protein sequence ID" value="PNT77293"/>
    <property type="gene ID" value="BRADI_1g60660v3"/>
</dbReference>
<sequence length="306" mass="31799">MATSGRLRARPRAPPSSPFGPDRLPARRAGRSPTIVRGLFVSLVGKQATLRLRGGSSGVDLVLPSNCGGHVEASQGSVVRLTTPGVDCAAIVGPPSSKADSRPPGKEEDEDLEEFYGQLGVVPARPPLQSRVLALGVAAAPVWVRKDLFESRKFTALVCHKFRLSDRFPPTPKRFSFARDFWSREVGRETFVSFARRQEMDARLGGGRGGGAPWRNPYQHNRPAGQKPRGVAPPGGAPAGGAPAGATAPATGGAGGEVVPAPQPQQPDPPQQGPPPRQAPQAPPPSSAGTDSGCAGSDSTDGPEVS</sequence>
<keyword evidence="4" id="KW-1185">Reference proteome</keyword>
<evidence type="ECO:0000313" key="2">
    <source>
        <dbReference type="EMBL" id="PNT77293.1"/>
    </source>
</evidence>
<reference evidence="3" key="3">
    <citation type="submission" date="2018-08" db="UniProtKB">
        <authorList>
            <consortium name="EnsemblPlants"/>
        </authorList>
    </citation>
    <scope>IDENTIFICATION</scope>
    <source>
        <strain evidence="3">cv. Bd21</strain>
    </source>
</reference>
<reference evidence="2" key="2">
    <citation type="submission" date="2017-06" db="EMBL/GenBank/DDBJ databases">
        <title>WGS assembly of Brachypodium distachyon.</title>
        <authorList>
            <consortium name="The International Brachypodium Initiative"/>
            <person name="Lucas S."/>
            <person name="Harmon-Smith M."/>
            <person name="Lail K."/>
            <person name="Tice H."/>
            <person name="Grimwood J."/>
            <person name="Bruce D."/>
            <person name="Barry K."/>
            <person name="Shu S."/>
            <person name="Lindquist E."/>
            <person name="Wang M."/>
            <person name="Pitluck S."/>
            <person name="Vogel J.P."/>
            <person name="Garvin D.F."/>
            <person name="Mockler T.C."/>
            <person name="Schmutz J."/>
            <person name="Rokhsar D."/>
            <person name="Bevan M.W."/>
        </authorList>
    </citation>
    <scope>NUCLEOTIDE SEQUENCE</scope>
    <source>
        <strain evidence="2">Bd21</strain>
    </source>
</reference>
<feature type="region of interest" description="Disordered" evidence="1">
    <location>
        <begin position="202"/>
        <end position="306"/>
    </location>
</feature>
<dbReference type="ExpressionAtlas" id="A0A2K2DSP3">
    <property type="expression patterns" value="baseline"/>
</dbReference>
<evidence type="ECO:0000313" key="4">
    <source>
        <dbReference type="Proteomes" id="UP000008810"/>
    </source>
</evidence>
<evidence type="ECO:0000256" key="1">
    <source>
        <dbReference type="SAM" id="MobiDB-lite"/>
    </source>
</evidence>
<protein>
    <submittedName>
        <fullName evidence="2 3">Uncharacterized protein</fullName>
    </submittedName>
</protein>
<dbReference type="EnsemblPlants" id="PNT77293">
    <property type="protein sequence ID" value="PNT77293"/>
    <property type="gene ID" value="BRADI_1g60660v3"/>
</dbReference>
<name>A0A2K2DSP3_BRADI</name>
<gene>
    <name evidence="2" type="ORF">BRADI_1g60660v3</name>
</gene>
<dbReference type="AlphaFoldDB" id="A0A2K2DSP3"/>
<feature type="compositionally biased region" description="Pro residues" evidence="1">
    <location>
        <begin position="261"/>
        <end position="286"/>
    </location>
</feature>
<reference evidence="2 3" key="1">
    <citation type="journal article" date="2010" name="Nature">
        <title>Genome sequencing and analysis of the model grass Brachypodium distachyon.</title>
        <authorList>
            <consortium name="International Brachypodium Initiative"/>
        </authorList>
    </citation>
    <scope>NUCLEOTIDE SEQUENCE [LARGE SCALE GENOMIC DNA]</scope>
    <source>
        <strain evidence="2 3">Bd21</strain>
    </source>
</reference>
<accession>A0A2K2DSP3</accession>
<organism evidence="2">
    <name type="scientific">Brachypodium distachyon</name>
    <name type="common">Purple false brome</name>
    <name type="synonym">Trachynia distachya</name>
    <dbReference type="NCBI Taxonomy" id="15368"/>
    <lineage>
        <taxon>Eukaryota</taxon>
        <taxon>Viridiplantae</taxon>
        <taxon>Streptophyta</taxon>
        <taxon>Embryophyta</taxon>
        <taxon>Tracheophyta</taxon>
        <taxon>Spermatophyta</taxon>
        <taxon>Magnoliopsida</taxon>
        <taxon>Liliopsida</taxon>
        <taxon>Poales</taxon>
        <taxon>Poaceae</taxon>
        <taxon>BOP clade</taxon>
        <taxon>Pooideae</taxon>
        <taxon>Stipodae</taxon>
        <taxon>Brachypodieae</taxon>
        <taxon>Brachypodium</taxon>
    </lineage>
</organism>
<feature type="region of interest" description="Disordered" evidence="1">
    <location>
        <begin position="1"/>
        <end position="28"/>
    </location>
</feature>
<dbReference type="InParanoid" id="A0A2K2DSP3"/>